<dbReference type="AlphaFoldDB" id="A0A9P6EWE5"/>
<sequence length="75" mass="8679">MDNVKYHRREALGSNSEENRKTLSTLNKPELIDRLVRLNPALDANQLSQCKKPELYSIARQPEYQVPLAIEEITQ</sequence>
<comment type="caution">
    <text evidence="2">The sequence shown here is derived from an EMBL/GenBank/DDBJ whole genome shotgun (WGS) entry which is preliminary data.</text>
</comment>
<organism evidence="2 3">
    <name type="scientific">Mortierella hygrophila</name>
    <dbReference type="NCBI Taxonomy" id="979708"/>
    <lineage>
        <taxon>Eukaryota</taxon>
        <taxon>Fungi</taxon>
        <taxon>Fungi incertae sedis</taxon>
        <taxon>Mucoromycota</taxon>
        <taxon>Mortierellomycotina</taxon>
        <taxon>Mortierellomycetes</taxon>
        <taxon>Mortierellales</taxon>
        <taxon>Mortierellaceae</taxon>
        <taxon>Mortierella</taxon>
    </lineage>
</organism>
<proteinExistence type="predicted"/>
<name>A0A9P6EWE5_9FUNG</name>
<evidence type="ECO:0000256" key="1">
    <source>
        <dbReference type="SAM" id="MobiDB-lite"/>
    </source>
</evidence>
<gene>
    <name evidence="2" type="ORF">EC957_010427</name>
</gene>
<dbReference type="EMBL" id="JAAAXW010000647">
    <property type="protein sequence ID" value="KAF9536567.1"/>
    <property type="molecule type" value="Genomic_DNA"/>
</dbReference>
<protein>
    <submittedName>
        <fullName evidence="2">Uncharacterized protein</fullName>
    </submittedName>
</protein>
<keyword evidence="3" id="KW-1185">Reference proteome</keyword>
<reference evidence="2" key="1">
    <citation type="journal article" date="2020" name="Fungal Divers.">
        <title>Resolving the Mortierellaceae phylogeny through synthesis of multi-gene phylogenetics and phylogenomics.</title>
        <authorList>
            <person name="Vandepol N."/>
            <person name="Liber J."/>
            <person name="Desiro A."/>
            <person name="Na H."/>
            <person name="Kennedy M."/>
            <person name="Barry K."/>
            <person name="Grigoriev I.V."/>
            <person name="Miller A.N."/>
            <person name="O'Donnell K."/>
            <person name="Stajich J.E."/>
            <person name="Bonito G."/>
        </authorList>
    </citation>
    <scope>NUCLEOTIDE SEQUENCE</scope>
    <source>
        <strain evidence="2">NRRL 2591</strain>
    </source>
</reference>
<feature type="non-terminal residue" evidence="2">
    <location>
        <position position="75"/>
    </location>
</feature>
<feature type="region of interest" description="Disordered" evidence="1">
    <location>
        <begin position="1"/>
        <end position="23"/>
    </location>
</feature>
<evidence type="ECO:0000313" key="3">
    <source>
        <dbReference type="Proteomes" id="UP000723463"/>
    </source>
</evidence>
<accession>A0A9P6EWE5</accession>
<evidence type="ECO:0000313" key="2">
    <source>
        <dbReference type="EMBL" id="KAF9536567.1"/>
    </source>
</evidence>
<dbReference type="Proteomes" id="UP000723463">
    <property type="component" value="Unassembled WGS sequence"/>
</dbReference>